<organism evidence="1 2">
    <name type="scientific">Azospirillum cavernae</name>
    <dbReference type="NCBI Taxonomy" id="2320860"/>
    <lineage>
        <taxon>Bacteria</taxon>
        <taxon>Pseudomonadati</taxon>
        <taxon>Pseudomonadota</taxon>
        <taxon>Alphaproteobacteria</taxon>
        <taxon>Rhodospirillales</taxon>
        <taxon>Azospirillaceae</taxon>
        <taxon>Azospirillum</taxon>
    </lineage>
</organism>
<evidence type="ECO:0000313" key="1">
    <source>
        <dbReference type="EMBL" id="RJF84592.1"/>
    </source>
</evidence>
<reference evidence="1 2" key="1">
    <citation type="submission" date="2018-09" db="EMBL/GenBank/DDBJ databases">
        <authorList>
            <person name="Zhu H."/>
        </authorList>
    </citation>
    <scope>NUCLEOTIDE SEQUENCE [LARGE SCALE GENOMIC DNA]</scope>
    <source>
        <strain evidence="1 2">K2W22B-5</strain>
    </source>
</reference>
<protein>
    <recommendedName>
        <fullName evidence="3">Tetratricopeptide repeat protein</fullName>
    </recommendedName>
</protein>
<dbReference type="AlphaFoldDB" id="A0A418W3I9"/>
<dbReference type="Proteomes" id="UP000283458">
    <property type="component" value="Unassembled WGS sequence"/>
</dbReference>
<gene>
    <name evidence="1" type="ORF">D3877_08780</name>
</gene>
<accession>A0A418W3I9</accession>
<keyword evidence="2" id="KW-1185">Reference proteome</keyword>
<comment type="caution">
    <text evidence="1">The sequence shown here is derived from an EMBL/GenBank/DDBJ whole genome shotgun (WGS) entry which is preliminary data.</text>
</comment>
<dbReference type="RefSeq" id="WP_119830239.1">
    <property type="nucleotide sequence ID" value="NZ_QYUL01000001.1"/>
</dbReference>
<proteinExistence type="predicted"/>
<dbReference type="OrthoDB" id="7359089at2"/>
<dbReference type="InterPro" id="IPR011990">
    <property type="entry name" value="TPR-like_helical_dom_sf"/>
</dbReference>
<sequence length="165" mass="18363">MDQPIELRMSNGRMAFGDVPEHIDLLLQEAVQARDLPDQCEAILWQAHKAAPRVLPVYYALYKFYFNRKRLADAERVARIGLDAAAREGGFTADWGQLTATTADWTALGAPRFFLFTMKALAFIELRRHNRDKALAILAKMAELDPVDQVGYGTVAALARGLGEG</sequence>
<dbReference type="Gene3D" id="1.25.40.10">
    <property type="entry name" value="Tetratricopeptide repeat domain"/>
    <property type="match status" value="1"/>
</dbReference>
<evidence type="ECO:0008006" key="3">
    <source>
        <dbReference type="Google" id="ProtNLM"/>
    </source>
</evidence>
<name>A0A418W3I9_9PROT</name>
<evidence type="ECO:0000313" key="2">
    <source>
        <dbReference type="Proteomes" id="UP000283458"/>
    </source>
</evidence>
<dbReference type="EMBL" id="QYUL01000001">
    <property type="protein sequence ID" value="RJF84592.1"/>
    <property type="molecule type" value="Genomic_DNA"/>
</dbReference>